<dbReference type="EMBL" id="KZ149912">
    <property type="protein sequence ID" value="PZC78088.1"/>
    <property type="molecule type" value="Genomic_DNA"/>
</dbReference>
<proteinExistence type="predicted"/>
<name>A0A2W1BSQ3_HELAM</name>
<sequence length="79" mass="8563">MASLSGQGTPKLTSSVGNLYYDLVISRQSEGVTSDTGNDSQESGGGGVTLHDRRVVVYDARQELDSVRFIDTVYDHILK</sequence>
<accession>A0A2W1BSQ3</accession>
<dbReference type="Proteomes" id="UP000249218">
    <property type="component" value="Unassembled WGS sequence"/>
</dbReference>
<evidence type="ECO:0000313" key="2">
    <source>
        <dbReference type="Proteomes" id="UP000249218"/>
    </source>
</evidence>
<organism evidence="1 2">
    <name type="scientific">Helicoverpa armigera</name>
    <name type="common">Cotton bollworm</name>
    <name type="synonym">Heliothis armigera</name>
    <dbReference type="NCBI Taxonomy" id="29058"/>
    <lineage>
        <taxon>Eukaryota</taxon>
        <taxon>Metazoa</taxon>
        <taxon>Ecdysozoa</taxon>
        <taxon>Arthropoda</taxon>
        <taxon>Hexapoda</taxon>
        <taxon>Insecta</taxon>
        <taxon>Pterygota</taxon>
        <taxon>Neoptera</taxon>
        <taxon>Endopterygota</taxon>
        <taxon>Lepidoptera</taxon>
        <taxon>Glossata</taxon>
        <taxon>Ditrysia</taxon>
        <taxon>Noctuoidea</taxon>
        <taxon>Noctuidae</taxon>
        <taxon>Heliothinae</taxon>
        <taxon>Helicoverpa</taxon>
    </lineage>
</organism>
<keyword evidence="2" id="KW-1185">Reference proteome</keyword>
<dbReference type="AlphaFoldDB" id="A0A2W1BSQ3"/>
<gene>
    <name evidence="1" type="primary">HaOG202623</name>
    <name evidence="1" type="ORF">B5X24_HaOG202623</name>
</gene>
<evidence type="ECO:0000313" key="1">
    <source>
        <dbReference type="EMBL" id="PZC78088.1"/>
    </source>
</evidence>
<protein>
    <submittedName>
        <fullName evidence="1">Uncharacterized protein</fullName>
    </submittedName>
</protein>
<reference evidence="1 2" key="1">
    <citation type="journal article" date="2017" name="BMC Biol.">
        <title>Genomic innovations, transcriptional plasticity and gene loss underlying the evolution and divergence of two highly polyphagous and invasive Helicoverpa pest species.</title>
        <authorList>
            <person name="Pearce S.L."/>
            <person name="Clarke D.F."/>
            <person name="East P.D."/>
            <person name="Elfekih S."/>
            <person name="Gordon K.H."/>
            <person name="Jermiin L.S."/>
            <person name="McGaughran A."/>
            <person name="Oakeshott J.G."/>
            <person name="Papanikolaou A."/>
            <person name="Perera O.P."/>
            <person name="Rane R.V."/>
            <person name="Richards S."/>
            <person name="Tay W.T."/>
            <person name="Walsh T.K."/>
            <person name="Anderson A."/>
            <person name="Anderson C.J."/>
            <person name="Asgari S."/>
            <person name="Board P.G."/>
            <person name="Bretschneider A."/>
            <person name="Campbell P.M."/>
            <person name="Chertemps T."/>
            <person name="Christeller J.T."/>
            <person name="Coppin C.W."/>
            <person name="Downes S.J."/>
            <person name="Duan G."/>
            <person name="Farnsworth C.A."/>
            <person name="Good R.T."/>
            <person name="Han L.B."/>
            <person name="Han Y.C."/>
            <person name="Hatje K."/>
            <person name="Horne I."/>
            <person name="Huang Y.P."/>
            <person name="Hughes D.S."/>
            <person name="Jacquin-Joly E."/>
            <person name="James W."/>
            <person name="Jhangiani S."/>
            <person name="Kollmar M."/>
            <person name="Kuwar S.S."/>
            <person name="Li S."/>
            <person name="Liu N.Y."/>
            <person name="Maibeche M.T."/>
            <person name="Miller J.R."/>
            <person name="Montagne N."/>
            <person name="Perry T."/>
            <person name="Qu J."/>
            <person name="Song S.V."/>
            <person name="Sutton G.G."/>
            <person name="Vogel H."/>
            <person name="Walenz B.P."/>
            <person name="Xu W."/>
            <person name="Zhang H.J."/>
            <person name="Zou Z."/>
            <person name="Batterham P."/>
            <person name="Edwards O.R."/>
            <person name="Feyereisen R."/>
            <person name="Gibbs R.A."/>
            <person name="Heckel D.G."/>
            <person name="McGrath A."/>
            <person name="Robin C."/>
            <person name="Scherer S.E."/>
            <person name="Worley K.C."/>
            <person name="Wu Y.D."/>
        </authorList>
    </citation>
    <scope>NUCLEOTIDE SEQUENCE [LARGE SCALE GENOMIC DNA]</scope>
    <source>
        <strain evidence="1">Harm_GR_Male_#8</strain>
        <tissue evidence="1">Whole organism</tissue>
    </source>
</reference>